<dbReference type="EMBL" id="KE646870">
    <property type="protein sequence ID" value="EQB62357.1"/>
    <property type="molecule type" value="Genomic_DNA"/>
</dbReference>
<proteinExistence type="predicted"/>
<protein>
    <submittedName>
        <fullName evidence="1">Uncharacterized protein</fullName>
    </submittedName>
</protein>
<dbReference type="Proteomes" id="UP000053780">
    <property type="component" value="Unassembled WGS sequence"/>
</dbReference>
<accession>T0L4D9</accession>
<organism evidence="1 2">
    <name type="scientific">Vairimorpha apis BRL 01</name>
    <dbReference type="NCBI Taxonomy" id="1037528"/>
    <lineage>
        <taxon>Eukaryota</taxon>
        <taxon>Fungi</taxon>
        <taxon>Fungi incertae sedis</taxon>
        <taxon>Microsporidia</taxon>
        <taxon>Nosematidae</taxon>
        <taxon>Vairimorpha</taxon>
    </lineage>
</organism>
<gene>
    <name evidence="1" type="ORF">NAPIS_ORF00072</name>
</gene>
<dbReference type="HOGENOM" id="CLU_809159_0_0_1"/>
<sequence length="415" mass="50834">MIDLLNQIKTNSYKNLLNDDIFNIYLYLYNHKLTDPRVKKILINIKNQEIENDIEKMLIYLFFNTPIIVFNIKHFIYIQEFFPKFNHLIKLEEDLVNNIILEYYYIYKNKYMEDISKKNIYRTSKINIFLIEYIKCITNPRWIKNLELYKNTLKKCFIRQKTIEDYKLVNNNNSFDSKVNEGIVNNSKKITISKNIFKDLIFNYKTPKKIIDNNVDVDKFLLHYNLKAKILMEDSNSILINHCIQFLSDENLKFVYDFLEDKSHINYEINKRKLFIHFIDKIIRDTLISFETLINLEINKKIFFKHLLHECTKNKDNLKAYYKKFFRICKIMKTNKRIFLIEWLKCFIYYKKFDLYCKVFSHIKQKLNKSDLLLFKLIYKCIKKKTYKPFIIRMRNLSDSKYCIFSYRDICKKFK</sequence>
<evidence type="ECO:0000313" key="1">
    <source>
        <dbReference type="EMBL" id="EQB62357.1"/>
    </source>
</evidence>
<keyword evidence="2" id="KW-1185">Reference proteome</keyword>
<dbReference type="AlphaFoldDB" id="T0L4D9"/>
<dbReference type="OrthoDB" id="10634372at2759"/>
<evidence type="ECO:0000313" key="2">
    <source>
        <dbReference type="Proteomes" id="UP000053780"/>
    </source>
</evidence>
<name>T0L4D9_9MICR</name>
<dbReference type="VEuPathDB" id="MicrosporidiaDB:NAPIS_ORF00072"/>
<reference evidence="1 2" key="1">
    <citation type="journal article" date="2013" name="BMC Genomics">
        <title>Genome sequencing and comparative genomics of honey bee microsporidia, Nosema apis reveal novel insights into host-parasite interactions.</title>
        <authorList>
            <person name="Chen Yp."/>
            <person name="Pettis J.S."/>
            <person name="Zhao Y."/>
            <person name="Liu X."/>
            <person name="Tallon L.J."/>
            <person name="Sadzewicz L.D."/>
            <person name="Li R."/>
            <person name="Zheng H."/>
            <person name="Huang S."/>
            <person name="Zhang X."/>
            <person name="Hamilton M.C."/>
            <person name="Pernal S.F."/>
            <person name="Melathopoulos A.P."/>
            <person name="Yan X."/>
            <person name="Evans J.D."/>
        </authorList>
    </citation>
    <scope>NUCLEOTIDE SEQUENCE [LARGE SCALE GENOMIC DNA]</scope>
    <source>
        <strain evidence="1 2">BRL 01</strain>
    </source>
</reference>